<comment type="caution">
    <text evidence="2">The sequence shown here is derived from an EMBL/GenBank/DDBJ whole genome shotgun (WGS) entry which is preliminary data.</text>
</comment>
<dbReference type="Proteomes" id="UP000308760">
    <property type="component" value="Unassembled WGS sequence"/>
</dbReference>
<dbReference type="Gene3D" id="3.40.630.30">
    <property type="match status" value="1"/>
</dbReference>
<keyword evidence="3" id="KW-1185">Reference proteome</keyword>
<evidence type="ECO:0000313" key="2">
    <source>
        <dbReference type="EMBL" id="THV38616.1"/>
    </source>
</evidence>
<dbReference type="SUPFAM" id="SSF55729">
    <property type="entry name" value="Acyl-CoA N-acyltransferases (Nat)"/>
    <property type="match status" value="1"/>
</dbReference>
<gene>
    <name evidence="2" type="ORF">FAB82_19490</name>
</gene>
<name>A0A4V4HRZ7_9ACTN</name>
<keyword evidence="2" id="KW-0808">Transferase</keyword>
<dbReference type="InterPro" id="IPR016181">
    <property type="entry name" value="Acyl_CoA_acyltransferase"/>
</dbReference>
<protein>
    <submittedName>
        <fullName evidence="2">GNAT family N-acetyltransferase</fullName>
    </submittedName>
</protein>
<dbReference type="InterPro" id="IPR000182">
    <property type="entry name" value="GNAT_dom"/>
</dbReference>
<organism evidence="2 3">
    <name type="scientific">Glycomyces buryatensis</name>
    <dbReference type="NCBI Taxonomy" id="2570927"/>
    <lineage>
        <taxon>Bacteria</taxon>
        <taxon>Bacillati</taxon>
        <taxon>Actinomycetota</taxon>
        <taxon>Actinomycetes</taxon>
        <taxon>Glycomycetales</taxon>
        <taxon>Glycomycetaceae</taxon>
        <taxon>Glycomyces</taxon>
    </lineage>
</organism>
<dbReference type="OrthoDB" id="9796171at2"/>
<evidence type="ECO:0000313" key="3">
    <source>
        <dbReference type="Proteomes" id="UP000308760"/>
    </source>
</evidence>
<feature type="domain" description="N-acetyltransferase" evidence="1">
    <location>
        <begin position="7"/>
        <end position="145"/>
    </location>
</feature>
<dbReference type="Pfam" id="PF13673">
    <property type="entry name" value="Acetyltransf_10"/>
    <property type="match status" value="1"/>
</dbReference>
<dbReference type="RefSeq" id="WP_136536201.1">
    <property type="nucleotide sequence ID" value="NZ_STGY01000067.1"/>
</dbReference>
<dbReference type="GO" id="GO:0016747">
    <property type="term" value="F:acyltransferase activity, transferring groups other than amino-acyl groups"/>
    <property type="evidence" value="ECO:0007669"/>
    <property type="project" value="InterPro"/>
</dbReference>
<accession>A0A4V4HRZ7</accession>
<evidence type="ECO:0000259" key="1">
    <source>
        <dbReference type="PROSITE" id="PS51186"/>
    </source>
</evidence>
<dbReference type="PROSITE" id="PS51186">
    <property type="entry name" value="GNAT"/>
    <property type="match status" value="1"/>
</dbReference>
<dbReference type="EMBL" id="STGY01000067">
    <property type="protein sequence ID" value="THV38616.1"/>
    <property type="molecule type" value="Genomic_DNA"/>
</dbReference>
<reference evidence="2 3" key="2">
    <citation type="submission" date="2019-05" db="EMBL/GenBank/DDBJ databases">
        <title>Glycomyces buryatensis sp. nov.</title>
        <authorList>
            <person name="Nikitina E."/>
        </authorList>
    </citation>
    <scope>NUCLEOTIDE SEQUENCE [LARGE SCALE GENOMIC DNA]</scope>
    <source>
        <strain evidence="2 3">18</strain>
    </source>
</reference>
<sequence>MHQIQHGRFAELDGATVFALARLRQTIFVVEQECAYPDLDEHDTHPDTTHFWIGAAGEAIACLRLLRDGERWRIGRVCCAVDSRGRGLPGSLMAAAIESVGPEAEIVLDSQIYAAGFYRHYGFAEDGPEYVEDGIPHVPMLRTGKEQCESGAPGPGAPLS</sequence>
<proteinExistence type="predicted"/>
<reference evidence="3" key="1">
    <citation type="submission" date="2019-04" db="EMBL/GenBank/DDBJ databases">
        <title>Nocardioides xinjiangensis sp. nov.</title>
        <authorList>
            <person name="Liu S."/>
        </authorList>
    </citation>
    <scope>NUCLEOTIDE SEQUENCE [LARGE SCALE GENOMIC DNA]</scope>
    <source>
        <strain evidence="3">18</strain>
    </source>
</reference>
<dbReference type="AlphaFoldDB" id="A0A4V4HRZ7"/>